<accession>A0A4Y2FLC1</accession>
<dbReference type="Proteomes" id="UP000499080">
    <property type="component" value="Unassembled WGS sequence"/>
</dbReference>
<evidence type="ECO:0000256" key="3">
    <source>
        <dbReference type="ARBA" id="ARBA00022692"/>
    </source>
</evidence>
<name>A0A4Y2FLC1_ARAVE</name>
<evidence type="ECO:0000256" key="4">
    <source>
        <dbReference type="ARBA" id="ARBA00022989"/>
    </source>
</evidence>
<comment type="subcellular location">
    <subcellularLocation>
        <location evidence="1">Membrane</location>
        <topology evidence="1">Multi-pass membrane protein</topology>
    </subcellularLocation>
</comment>
<reference evidence="6 7" key="1">
    <citation type="journal article" date="2019" name="Sci. Rep.">
        <title>Orb-weaving spider Araneus ventricosus genome elucidates the spidroin gene catalogue.</title>
        <authorList>
            <person name="Kono N."/>
            <person name="Nakamura H."/>
            <person name="Ohtoshi R."/>
            <person name="Moran D.A.P."/>
            <person name="Shinohara A."/>
            <person name="Yoshida Y."/>
            <person name="Fujiwara M."/>
            <person name="Mori M."/>
            <person name="Tomita M."/>
            <person name="Arakawa K."/>
        </authorList>
    </citation>
    <scope>NUCLEOTIDE SEQUENCE [LARGE SCALE GENOMIC DNA]</scope>
</reference>
<evidence type="ECO:0000256" key="1">
    <source>
        <dbReference type="ARBA" id="ARBA00004141"/>
    </source>
</evidence>
<protein>
    <submittedName>
        <fullName evidence="6">Uncharacterized protein</fullName>
    </submittedName>
</protein>
<keyword evidence="4" id="KW-1133">Transmembrane helix</keyword>
<organism evidence="6 7">
    <name type="scientific">Araneus ventricosus</name>
    <name type="common">Orbweaver spider</name>
    <name type="synonym">Epeira ventricosa</name>
    <dbReference type="NCBI Taxonomy" id="182803"/>
    <lineage>
        <taxon>Eukaryota</taxon>
        <taxon>Metazoa</taxon>
        <taxon>Ecdysozoa</taxon>
        <taxon>Arthropoda</taxon>
        <taxon>Chelicerata</taxon>
        <taxon>Arachnida</taxon>
        <taxon>Araneae</taxon>
        <taxon>Araneomorphae</taxon>
        <taxon>Entelegynae</taxon>
        <taxon>Araneoidea</taxon>
        <taxon>Araneidae</taxon>
        <taxon>Araneus</taxon>
    </lineage>
</organism>
<dbReference type="EMBL" id="BGPR01000984">
    <property type="protein sequence ID" value="GBM42041.1"/>
    <property type="molecule type" value="Genomic_DNA"/>
</dbReference>
<gene>
    <name evidence="6" type="ORF">AVEN_30398_1</name>
</gene>
<evidence type="ECO:0000313" key="7">
    <source>
        <dbReference type="Proteomes" id="UP000499080"/>
    </source>
</evidence>
<keyword evidence="3" id="KW-0812">Transmembrane</keyword>
<evidence type="ECO:0000313" key="6">
    <source>
        <dbReference type="EMBL" id="GBM42041.1"/>
    </source>
</evidence>
<keyword evidence="7" id="KW-1185">Reference proteome</keyword>
<evidence type="ECO:0000256" key="2">
    <source>
        <dbReference type="ARBA" id="ARBA00022448"/>
    </source>
</evidence>
<dbReference type="GO" id="GO:0016020">
    <property type="term" value="C:membrane"/>
    <property type="evidence" value="ECO:0007669"/>
    <property type="project" value="UniProtKB-SubCell"/>
</dbReference>
<dbReference type="PANTHER" id="PTHR23511">
    <property type="entry name" value="SYNAPTIC VESICLE GLYCOPROTEIN 2"/>
    <property type="match status" value="1"/>
</dbReference>
<proteinExistence type="predicted"/>
<keyword evidence="2" id="KW-0813">Transport</keyword>
<evidence type="ECO:0000256" key="5">
    <source>
        <dbReference type="ARBA" id="ARBA00023136"/>
    </source>
</evidence>
<keyword evidence="5" id="KW-0472">Membrane</keyword>
<comment type="caution">
    <text evidence="6">The sequence shown here is derived from an EMBL/GenBank/DDBJ whole genome shotgun (WGS) entry which is preliminary data.</text>
</comment>
<dbReference type="AlphaFoldDB" id="A0A4Y2FLC1"/>
<sequence>MVLVILNHGQRTRVTPELAAPSPNFHNTAAGGRFANTWDLTCNAAGSIHDGSSVESGFEPGGLRLRGRAATFTVDDVVNKAGYGKFQIILLFLSGLGWIADSCEIFIITIVSQFLACDWTLTREQPAIITYRSIEEAMGQNRGFHKADLL</sequence>
<dbReference type="OrthoDB" id="4139357at2759"/>
<dbReference type="PANTHER" id="PTHR23511:SF5">
    <property type="entry name" value="MAJOR FACILITATOR-TYPE TRANSPORTER HXNZ-RELATED"/>
    <property type="match status" value="1"/>
</dbReference>